<comment type="caution">
    <text evidence="1">The sequence shown here is derived from an EMBL/GenBank/DDBJ whole genome shotgun (WGS) entry which is preliminary data.</text>
</comment>
<keyword evidence="1" id="KW-0808">Transferase</keyword>
<keyword evidence="1" id="KW-0012">Acyltransferase</keyword>
<accession>A0ACC6U976</accession>
<evidence type="ECO:0000313" key="1">
    <source>
        <dbReference type="EMBL" id="MEX3936119.1"/>
    </source>
</evidence>
<protein>
    <submittedName>
        <fullName evidence="1">Thiolase family protein</fullName>
        <ecNumber evidence="1">2.3.1.-</ecNumber>
    </submittedName>
</protein>
<dbReference type="EC" id="2.3.1.-" evidence="1"/>
<organism evidence="1 2">
    <name type="scientific">Paraburkholderia phymatum</name>
    <dbReference type="NCBI Taxonomy" id="148447"/>
    <lineage>
        <taxon>Bacteria</taxon>
        <taxon>Pseudomonadati</taxon>
        <taxon>Pseudomonadota</taxon>
        <taxon>Betaproteobacteria</taxon>
        <taxon>Burkholderiales</taxon>
        <taxon>Burkholderiaceae</taxon>
        <taxon>Paraburkholderia</taxon>
    </lineage>
</organism>
<name>A0ACC6U976_9BURK</name>
<sequence length="395" mass="41953">MTQYPEKQVAITGIGQSEVSRGSPLSPLRLTVDACKTAVSDAGLSLRDIDGLVTYPSTAEGGAGFSPVGVHDLRLALGLKLSWYETPSLESPAQMSALFAGIHALVARTARHVLVFRATAEASARKRARDAVAWGGANSRVAGMWQWAVPFGAHSPAPWYAMYATRYMYDHGVSEAQLGAIAVHARRMAGLNPAAVYRQSITLDDYLASRVIASPLRLYDCDVPVDGATAFVLSRVEDALDMPNPLLRVEAIGSAFTTGGLRQPTDMSSFGAEAAAAMLWSRTDLRPADVDVAQIYDGFSILTMHWLEALGLCGRGEAGAFVEGGKRIDLDGDLPINTGGGQLSAGRLHGFGHTHEACMQLWGRGGARQVPRDPKVAIVSNGAYGLGCLLLTKES</sequence>
<evidence type="ECO:0000313" key="2">
    <source>
        <dbReference type="Proteomes" id="UP001558850"/>
    </source>
</evidence>
<gene>
    <name evidence="1" type="ORF">AB4Y32_30755</name>
</gene>
<reference evidence="1" key="1">
    <citation type="submission" date="2024-07" db="EMBL/GenBank/DDBJ databases">
        <title>A survey of Mimosa microsymbionts across Brazilian biomes reveals a high diversity of Paraburkholderia nodulating endemic species, but also that Cupriavidus is common as a symbiont of widespread species.</title>
        <authorList>
            <person name="Rouws L."/>
            <person name="Barauna A."/>
            <person name="Beukes C."/>
            <person name="Rouws J.R.C."/>
            <person name="De Faria S.M."/>
            <person name="Gross E."/>
            <person name="Bueno Dos Reis Junior F."/>
            <person name="Simon M.F."/>
            <person name="Maluk M."/>
            <person name="Odee D.W."/>
            <person name="Kenicer G."/>
            <person name="Young J.P.W."/>
            <person name="Reis V.M."/>
            <person name="Zilli J."/>
            <person name="James E.K."/>
        </authorList>
    </citation>
    <scope>NUCLEOTIDE SEQUENCE</scope>
    <source>
        <strain evidence="1">EG181B</strain>
    </source>
</reference>
<dbReference type="EMBL" id="JBFRCH010000027">
    <property type="protein sequence ID" value="MEX3936119.1"/>
    <property type="molecule type" value="Genomic_DNA"/>
</dbReference>
<keyword evidence="2" id="KW-1185">Reference proteome</keyword>
<proteinExistence type="predicted"/>
<dbReference type="Proteomes" id="UP001558850">
    <property type="component" value="Unassembled WGS sequence"/>
</dbReference>